<feature type="coiled-coil region" evidence="1">
    <location>
        <begin position="61"/>
        <end position="127"/>
    </location>
</feature>
<gene>
    <name evidence="2" type="ORF">STCU_01766</name>
</gene>
<name>S9WER2_9TRYP</name>
<dbReference type="AlphaFoldDB" id="S9WER2"/>
<reference evidence="2 3" key="1">
    <citation type="journal article" date="2013" name="PLoS ONE">
        <title>Predicting the Proteins of Angomonas deanei, Strigomonas culicis and Their Respective Endosymbionts Reveals New Aspects of the Trypanosomatidae Family.</title>
        <authorList>
            <person name="Motta M.C."/>
            <person name="Martins A.C."/>
            <person name="de Souza S.S."/>
            <person name="Catta-Preta C.M."/>
            <person name="Silva R."/>
            <person name="Klein C.C."/>
            <person name="de Almeida L.G."/>
            <person name="de Lima Cunha O."/>
            <person name="Ciapina L.P."/>
            <person name="Brocchi M."/>
            <person name="Colabardini A.C."/>
            <person name="de Araujo Lima B."/>
            <person name="Machado C.R."/>
            <person name="de Almeida Soares C.M."/>
            <person name="Probst C.M."/>
            <person name="de Menezes C.B."/>
            <person name="Thompson C.E."/>
            <person name="Bartholomeu D.C."/>
            <person name="Gradia D.F."/>
            <person name="Pavoni D.P."/>
            <person name="Grisard E.C."/>
            <person name="Fantinatti-Garboggini F."/>
            <person name="Marchini F.K."/>
            <person name="Rodrigues-Luiz G.F."/>
            <person name="Wagner G."/>
            <person name="Goldman G.H."/>
            <person name="Fietto J.L."/>
            <person name="Elias M.C."/>
            <person name="Goldman M.H."/>
            <person name="Sagot M.F."/>
            <person name="Pereira M."/>
            <person name="Stoco P.H."/>
            <person name="de Mendonca-Neto R.P."/>
            <person name="Teixeira S.M."/>
            <person name="Maciel T.E."/>
            <person name="de Oliveira Mendes T.A."/>
            <person name="Urmenyi T.P."/>
            <person name="de Souza W."/>
            <person name="Schenkman S."/>
            <person name="de Vasconcelos A.T."/>
        </authorList>
    </citation>
    <scope>NUCLEOTIDE SEQUENCE [LARGE SCALE GENOMIC DNA]</scope>
</reference>
<organism evidence="2 3">
    <name type="scientific">Strigomonas culicis</name>
    <dbReference type="NCBI Taxonomy" id="28005"/>
    <lineage>
        <taxon>Eukaryota</taxon>
        <taxon>Discoba</taxon>
        <taxon>Euglenozoa</taxon>
        <taxon>Kinetoplastea</taxon>
        <taxon>Metakinetoplastina</taxon>
        <taxon>Trypanosomatida</taxon>
        <taxon>Trypanosomatidae</taxon>
        <taxon>Strigomonadinae</taxon>
        <taxon>Strigomonas</taxon>
    </lineage>
</organism>
<keyword evidence="1" id="KW-0175">Coiled coil</keyword>
<protein>
    <submittedName>
        <fullName evidence="2">Uncharacterized protein</fullName>
    </submittedName>
</protein>
<dbReference type="EMBL" id="ATMH01001766">
    <property type="protein sequence ID" value="EPY34205.1"/>
    <property type="molecule type" value="Genomic_DNA"/>
</dbReference>
<dbReference type="Proteomes" id="UP000015354">
    <property type="component" value="Unassembled WGS sequence"/>
</dbReference>
<sequence length="305" mass="34447">MNSSDIYPRPSGGIDNTDLVRTRDRSYAANSSHTNAGNSYGSQIEKLVSGTLTTQAYTARLEELQRGAATFDEKLMNLTRLVKLSQTIQEEKDSELRRENEELRARLKRQEQLSGTLQQELDALRDALPGLVQRELAKHGEALAHTQQQRDAAVQNTLCEVTQELRETKEKLSQVDPRLRQVERAAETAHEPWTAELNASQQWTRRNMLRLKQHVNALSSDLGAVRKEQQEMSSTLQHVDCKAEGAHKRMKLLLQQKSSEADALNALLEKELHHVRGVARQHEILRDAELPTASANAFDDLKFAS</sequence>
<evidence type="ECO:0000313" key="2">
    <source>
        <dbReference type="EMBL" id="EPY34205.1"/>
    </source>
</evidence>
<dbReference type="OrthoDB" id="271035at2759"/>
<evidence type="ECO:0000313" key="3">
    <source>
        <dbReference type="Proteomes" id="UP000015354"/>
    </source>
</evidence>
<keyword evidence="3" id="KW-1185">Reference proteome</keyword>
<evidence type="ECO:0000256" key="1">
    <source>
        <dbReference type="SAM" id="Coils"/>
    </source>
</evidence>
<comment type="caution">
    <text evidence="2">The sequence shown here is derived from an EMBL/GenBank/DDBJ whole genome shotgun (WGS) entry which is preliminary data.</text>
</comment>
<proteinExistence type="predicted"/>
<accession>S9WER2</accession>